<dbReference type="Proteomes" id="UP000509704">
    <property type="component" value="Chromosome 3"/>
</dbReference>
<dbReference type="OrthoDB" id="4069445at2759"/>
<feature type="transmembrane region" description="Helical" evidence="2">
    <location>
        <begin position="37"/>
        <end position="57"/>
    </location>
</feature>
<evidence type="ECO:0000256" key="2">
    <source>
        <dbReference type="SAM" id="Phobius"/>
    </source>
</evidence>
<evidence type="ECO:0000313" key="3">
    <source>
        <dbReference type="EMBL" id="QLG72203.1"/>
    </source>
</evidence>
<dbReference type="AlphaFoldDB" id="A0A7H9B108"/>
<protein>
    <submittedName>
        <fullName evidence="3">Uncharacterized protein</fullName>
    </submittedName>
</protein>
<gene>
    <name evidence="3" type="ORF">HG535_0C05570</name>
</gene>
<feature type="compositionally biased region" description="Basic and acidic residues" evidence="1">
    <location>
        <begin position="140"/>
        <end position="152"/>
    </location>
</feature>
<dbReference type="EMBL" id="CP058606">
    <property type="protein sequence ID" value="QLG72203.1"/>
    <property type="molecule type" value="Genomic_DNA"/>
</dbReference>
<keyword evidence="2" id="KW-0812">Transmembrane</keyword>
<keyword evidence="2" id="KW-0472">Membrane</keyword>
<feature type="compositionally biased region" description="Basic and acidic residues" evidence="1">
    <location>
        <begin position="118"/>
        <end position="131"/>
    </location>
</feature>
<accession>A0A7H9B108</accession>
<organism evidence="3 4">
    <name type="scientific">Zygotorulaspora mrakii</name>
    <name type="common">Zygosaccharomyces mrakii</name>
    <dbReference type="NCBI Taxonomy" id="42260"/>
    <lineage>
        <taxon>Eukaryota</taxon>
        <taxon>Fungi</taxon>
        <taxon>Dikarya</taxon>
        <taxon>Ascomycota</taxon>
        <taxon>Saccharomycotina</taxon>
        <taxon>Saccharomycetes</taxon>
        <taxon>Saccharomycetales</taxon>
        <taxon>Saccharomycetaceae</taxon>
        <taxon>Zygotorulaspora</taxon>
    </lineage>
</organism>
<name>A0A7H9B108_ZYGMR</name>
<feature type="region of interest" description="Disordered" evidence="1">
    <location>
        <begin position="76"/>
        <end position="170"/>
    </location>
</feature>
<dbReference type="KEGG" id="zmk:HG535_0C05570"/>
<evidence type="ECO:0000313" key="4">
    <source>
        <dbReference type="Proteomes" id="UP000509704"/>
    </source>
</evidence>
<keyword evidence="4" id="KW-1185">Reference proteome</keyword>
<evidence type="ECO:0000256" key="1">
    <source>
        <dbReference type="SAM" id="MobiDB-lite"/>
    </source>
</evidence>
<proteinExistence type="predicted"/>
<dbReference type="RefSeq" id="XP_037143931.1">
    <property type="nucleotide sequence ID" value="XM_037288036.1"/>
</dbReference>
<reference evidence="3 4" key="1">
    <citation type="submission" date="2020-07" db="EMBL/GenBank/DDBJ databases">
        <title>The yeast mating-type switching endonuclease HO is a domesticated member of an unorthodox homing genetic element family.</title>
        <authorList>
            <person name="Coughlan A.Y."/>
            <person name="Lombardi L."/>
            <person name="Braun-Galleani S."/>
            <person name="Martos A.R."/>
            <person name="Galeote V."/>
            <person name="Bigey F."/>
            <person name="Dequin S."/>
            <person name="Byrne K.P."/>
            <person name="Wolfe K.H."/>
        </authorList>
    </citation>
    <scope>NUCLEOTIDE SEQUENCE [LARGE SCALE GENOMIC DNA]</scope>
    <source>
        <strain evidence="3 4">NRRL Y-6702</strain>
    </source>
</reference>
<feature type="region of interest" description="Disordered" evidence="1">
    <location>
        <begin position="1"/>
        <end position="27"/>
    </location>
</feature>
<keyword evidence="2" id="KW-1133">Transmembrane helix</keyword>
<sequence>MQGGIRRKKDLLPRYKSSNGKSVRGGSRLLTTPMKKVLVYVLALSLVFAMIRIGFWGSNKEPELRLVEKTIADSLKQSSDAEYPGTGSADGAAFLDGGANANAKLGGNGNGKGAIEGSVKDNAEPKRKVPKEQFNNEVAKQQEVKNLEKEYKPPVPKNQVNNEVKNKIET</sequence>
<dbReference type="GeneID" id="59235901"/>